<sequence>MRNQQGFTLLEIVVSIVILGIALVPMLGMFSTAHFSLKHGNSSTEAVGLAQEIMEDLKLQHLKGIGLGSSPRQAIAGHPDYSYEVHVNSAGSRLKQVKVTVYYNLAGQERSISLLTKMGEWYD</sequence>
<organism evidence="2 3">
    <name type="scientific">Thermanaerosceptrum fracticalcis</name>
    <dbReference type="NCBI Taxonomy" id="1712410"/>
    <lineage>
        <taxon>Bacteria</taxon>
        <taxon>Bacillati</taxon>
        <taxon>Bacillota</taxon>
        <taxon>Clostridia</taxon>
        <taxon>Eubacteriales</taxon>
        <taxon>Peptococcaceae</taxon>
        <taxon>Thermanaerosceptrum</taxon>
    </lineage>
</organism>
<evidence type="ECO:0000313" key="3">
    <source>
        <dbReference type="Proteomes" id="UP000515847"/>
    </source>
</evidence>
<keyword evidence="3" id="KW-1185">Reference proteome</keyword>
<dbReference type="OrthoDB" id="1787228at2"/>
<reference evidence="2 3" key="1">
    <citation type="journal article" date="2019" name="Front. Microbiol.">
        <title>Thermoanaerosceptrum fracticalcis gen. nov. sp. nov., a Novel Fumarate-Fermenting Microorganism From a Deep Fractured Carbonate Aquifer of the US Great Basin.</title>
        <authorList>
            <person name="Hamilton-Brehm S.D."/>
            <person name="Stewart L.E."/>
            <person name="Zavarin M."/>
            <person name="Caldwell M."/>
            <person name="Lawson P.A."/>
            <person name="Onstott T.C."/>
            <person name="Grzymski J."/>
            <person name="Neveux I."/>
            <person name="Lollar B.S."/>
            <person name="Russell C.E."/>
            <person name="Moser D.P."/>
        </authorList>
    </citation>
    <scope>NUCLEOTIDE SEQUENCE [LARGE SCALE GENOMIC DNA]</scope>
    <source>
        <strain evidence="2 3">DRI-13</strain>
    </source>
</reference>
<dbReference type="Pfam" id="PF07963">
    <property type="entry name" value="N_methyl"/>
    <property type="match status" value="1"/>
</dbReference>
<evidence type="ECO:0000313" key="2">
    <source>
        <dbReference type="EMBL" id="QNB45512.1"/>
    </source>
</evidence>
<keyword evidence="1" id="KW-0812">Transmembrane</keyword>
<accession>A0A7G6E0A8</accession>
<dbReference type="InterPro" id="IPR012902">
    <property type="entry name" value="N_methyl_site"/>
</dbReference>
<dbReference type="NCBIfam" id="TIGR02532">
    <property type="entry name" value="IV_pilin_GFxxxE"/>
    <property type="match status" value="1"/>
</dbReference>
<name>A0A7G6E0A8_THEFR</name>
<proteinExistence type="predicted"/>
<gene>
    <name evidence="2" type="ORF">BR63_03780</name>
</gene>
<dbReference type="AlphaFoldDB" id="A0A7G6E0A8"/>
<dbReference type="KEGG" id="tfr:BR63_03780"/>
<keyword evidence="1" id="KW-1133">Transmembrane helix</keyword>
<evidence type="ECO:0000256" key="1">
    <source>
        <dbReference type="SAM" id="Phobius"/>
    </source>
</evidence>
<feature type="transmembrane region" description="Helical" evidence="1">
    <location>
        <begin position="12"/>
        <end position="30"/>
    </location>
</feature>
<dbReference type="EMBL" id="CP045798">
    <property type="protein sequence ID" value="QNB45512.1"/>
    <property type="molecule type" value="Genomic_DNA"/>
</dbReference>
<dbReference type="Proteomes" id="UP000515847">
    <property type="component" value="Chromosome"/>
</dbReference>
<keyword evidence="1" id="KW-0472">Membrane</keyword>
<protein>
    <submittedName>
        <fullName evidence="2">Prepilin-type N-terminal cleavage/methylation domain-containing protein</fullName>
    </submittedName>
</protein>
<dbReference type="RefSeq" id="WP_034425510.1">
    <property type="nucleotide sequence ID" value="NZ_CP045798.1"/>
</dbReference>